<dbReference type="EMBL" id="JADEXG010000024">
    <property type="protein sequence ID" value="MBE9077986.1"/>
    <property type="molecule type" value="Genomic_DNA"/>
</dbReference>
<comment type="caution">
    <text evidence="1">The sequence shown here is derived from an EMBL/GenBank/DDBJ whole genome shotgun (WGS) entry which is preliminary data.</text>
</comment>
<sequence length="73" mass="8099">MSHQLTIELPADITLQEAKFLLAAKLFETGRLSLGQAAELSAYSKSTFMELLGKTGIPVFDYPAEDLEQEMHL</sequence>
<organism evidence="1 2">
    <name type="scientific">Vasconcelosia minhoensis LEGE 07310</name>
    <dbReference type="NCBI Taxonomy" id="915328"/>
    <lineage>
        <taxon>Bacteria</taxon>
        <taxon>Bacillati</taxon>
        <taxon>Cyanobacteriota</taxon>
        <taxon>Cyanophyceae</taxon>
        <taxon>Nodosilineales</taxon>
        <taxon>Cymatolegaceae</taxon>
        <taxon>Vasconcelosia</taxon>
        <taxon>Vasconcelosia minhoensis</taxon>
    </lineage>
</organism>
<dbReference type="AlphaFoldDB" id="A0A8J7APQ2"/>
<reference evidence="1" key="1">
    <citation type="submission" date="2020-10" db="EMBL/GenBank/DDBJ databases">
        <authorList>
            <person name="Castelo-Branco R."/>
            <person name="Eusebio N."/>
            <person name="Adriana R."/>
            <person name="Vieira A."/>
            <person name="Brugerolle De Fraissinette N."/>
            <person name="Rezende De Castro R."/>
            <person name="Schneider M.P."/>
            <person name="Vasconcelos V."/>
            <person name="Leao P.N."/>
        </authorList>
    </citation>
    <scope>NUCLEOTIDE SEQUENCE</scope>
    <source>
        <strain evidence="1">LEGE 07310</strain>
    </source>
</reference>
<dbReference type="InterPro" id="IPR005368">
    <property type="entry name" value="UPF0175"/>
</dbReference>
<gene>
    <name evidence="1" type="ORF">IQ241_11895</name>
</gene>
<protein>
    <submittedName>
        <fullName evidence="1">UPF0175 family protein</fullName>
    </submittedName>
</protein>
<evidence type="ECO:0000313" key="2">
    <source>
        <dbReference type="Proteomes" id="UP000636505"/>
    </source>
</evidence>
<proteinExistence type="predicted"/>
<evidence type="ECO:0000313" key="1">
    <source>
        <dbReference type="EMBL" id="MBE9077986.1"/>
    </source>
</evidence>
<keyword evidence="2" id="KW-1185">Reference proteome</keyword>
<dbReference type="Pfam" id="PF03683">
    <property type="entry name" value="UPF0175"/>
    <property type="match status" value="1"/>
</dbReference>
<accession>A0A8J7APQ2</accession>
<name>A0A8J7APQ2_9CYAN</name>
<dbReference type="Proteomes" id="UP000636505">
    <property type="component" value="Unassembled WGS sequence"/>
</dbReference>
<dbReference type="RefSeq" id="WP_193907356.1">
    <property type="nucleotide sequence ID" value="NZ_JADEXG010000024.1"/>
</dbReference>